<dbReference type="InterPro" id="IPR013783">
    <property type="entry name" value="Ig-like_fold"/>
</dbReference>
<feature type="domain" description="CBM20" evidence="1">
    <location>
        <begin position="20"/>
        <end position="127"/>
    </location>
</feature>
<protein>
    <submittedName>
        <fullName evidence="2">Alpha/beta hydrolase-fold protein</fullName>
    </submittedName>
</protein>
<gene>
    <name evidence="2" type="ORF">ABR189_10020</name>
</gene>
<dbReference type="InterPro" id="IPR002044">
    <property type="entry name" value="CBM20"/>
</dbReference>
<comment type="caution">
    <text evidence="2">The sequence shown here is derived from an EMBL/GenBank/DDBJ whole genome shotgun (WGS) entry which is preliminary data.</text>
</comment>
<evidence type="ECO:0000313" key="2">
    <source>
        <dbReference type="EMBL" id="MET6997706.1"/>
    </source>
</evidence>
<dbReference type="RefSeq" id="WP_354660341.1">
    <property type="nucleotide sequence ID" value="NZ_JBEXAC010000001.1"/>
</dbReference>
<dbReference type="Gene3D" id="2.60.40.10">
    <property type="entry name" value="Immunoglobulins"/>
    <property type="match status" value="1"/>
</dbReference>
<dbReference type="SUPFAM" id="SSF53474">
    <property type="entry name" value="alpha/beta-Hydrolases"/>
    <property type="match status" value="1"/>
</dbReference>
<dbReference type="PANTHER" id="PTHR48098">
    <property type="entry name" value="ENTEROCHELIN ESTERASE-RELATED"/>
    <property type="match status" value="1"/>
</dbReference>
<dbReference type="PROSITE" id="PS51166">
    <property type="entry name" value="CBM20"/>
    <property type="match status" value="1"/>
</dbReference>
<dbReference type="Pfam" id="PF00686">
    <property type="entry name" value="CBM_20"/>
    <property type="match status" value="1"/>
</dbReference>
<reference evidence="2 3" key="1">
    <citation type="submission" date="2024-06" db="EMBL/GenBank/DDBJ databases">
        <title>Chitinophaga defluvii sp. nov., isolated from municipal sewage.</title>
        <authorList>
            <person name="Zhang L."/>
        </authorList>
    </citation>
    <scope>NUCLEOTIDE SEQUENCE [LARGE SCALE GENOMIC DNA]</scope>
    <source>
        <strain evidence="2 3">H8</strain>
    </source>
</reference>
<dbReference type="InterPro" id="IPR029058">
    <property type="entry name" value="AB_hydrolase_fold"/>
</dbReference>
<dbReference type="Proteomes" id="UP001549749">
    <property type="component" value="Unassembled WGS sequence"/>
</dbReference>
<dbReference type="Pfam" id="PF00756">
    <property type="entry name" value="Esterase"/>
    <property type="match status" value="1"/>
</dbReference>
<dbReference type="GO" id="GO:0016787">
    <property type="term" value="F:hydrolase activity"/>
    <property type="evidence" value="ECO:0007669"/>
    <property type="project" value="UniProtKB-KW"/>
</dbReference>
<dbReference type="InterPro" id="IPR000801">
    <property type="entry name" value="Esterase-like"/>
</dbReference>
<name>A0ABV2T3U2_9BACT</name>
<dbReference type="Gene3D" id="3.40.50.1820">
    <property type="entry name" value="alpha/beta hydrolase"/>
    <property type="match status" value="1"/>
</dbReference>
<evidence type="ECO:0000259" key="1">
    <source>
        <dbReference type="PROSITE" id="PS51166"/>
    </source>
</evidence>
<proteinExistence type="predicted"/>
<dbReference type="EMBL" id="JBEXAC010000001">
    <property type="protein sequence ID" value="MET6997706.1"/>
    <property type="molecule type" value="Genomic_DNA"/>
</dbReference>
<evidence type="ECO:0000313" key="3">
    <source>
        <dbReference type="Proteomes" id="UP001549749"/>
    </source>
</evidence>
<keyword evidence="2" id="KW-0378">Hydrolase</keyword>
<organism evidence="2 3">
    <name type="scientific">Chitinophaga defluvii</name>
    <dbReference type="NCBI Taxonomy" id="3163343"/>
    <lineage>
        <taxon>Bacteria</taxon>
        <taxon>Pseudomonadati</taxon>
        <taxon>Bacteroidota</taxon>
        <taxon>Chitinophagia</taxon>
        <taxon>Chitinophagales</taxon>
        <taxon>Chitinophagaceae</taxon>
        <taxon>Chitinophaga</taxon>
    </lineage>
</organism>
<dbReference type="PANTHER" id="PTHR48098:SF6">
    <property type="entry name" value="FERRI-BACILLIBACTIN ESTERASE BESA"/>
    <property type="match status" value="1"/>
</dbReference>
<dbReference type="SUPFAM" id="SSF49452">
    <property type="entry name" value="Starch-binding domain-like"/>
    <property type="match status" value="1"/>
</dbReference>
<accession>A0ABV2T3U2</accession>
<sequence length="379" mass="43431">MRIQRLAIIFFSGLLFHSGFLQAQERVLTIRVIAPANTPAKDTLQIVGSDLKWGDWFSRNGAKMKKESDSLWSYQAAFPVNSSLQFKITRGSYRSEAIYTGGGFPPNINITLAKDTTIVLRPVNWNDLIENSVTGTLKYHHNFDDVNLRFTRDVFVWLPPSYGKDPTRRYPVLYMQDGQNLFDAGMSGWFGKEWHADEVADSLIREKAVEEFIIVGISNTRDRWLEYSGLERGKMYVSFMATHLKPFIDKTYRTKADRNNTAVMGSSMGGLIAFYSVLWFPEVFSKAACLSSGFVYDEAKIMDKIATLPLPKQKLRVYLDCGDQQIDKYFLPDNERMYAVLKSKGIGEVVYTFEKGAEHNEKAWANRLWKPFLFLFGKK</sequence>
<keyword evidence="3" id="KW-1185">Reference proteome</keyword>
<dbReference type="InterPro" id="IPR013784">
    <property type="entry name" value="Carb-bd-like_fold"/>
</dbReference>
<dbReference type="InterPro" id="IPR050583">
    <property type="entry name" value="Mycobacterial_A85_antigen"/>
</dbReference>